<sequence>MSDAGEEKDEEDVEETEPEEEGPDDRPALKSTIAALARQLAVLHASSNVVLKTPGSTKVYKCRREVVATWSPPFESLMTKTAEETEVEIDAPPELLEDALRFMLQGRLPSLQSDQSGNLSDRHSLLSFADRWQLEDLKSTYGEMMMARERLSAQNAASYLQLGLKHSVANISLAAADILGESIDVKSGAVAHVIALDAACMQAILASDALHVEDEAESLQLIQRWAAVDKQQRLHDVPGLLAQVRLSLCSFQSLIDLVSNLSKDPWQEVDAKRLSSKVRKVVDEKLAAVTSDRMRHFTKLPDPDEEQKLAATLQASKNLYAV</sequence>
<protein>
    <submittedName>
        <fullName evidence="3">Klhl40 protein</fullName>
    </submittedName>
</protein>
<reference evidence="3" key="1">
    <citation type="submission" date="2021-02" db="EMBL/GenBank/DDBJ databases">
        <authorList>
            <person name="Dougan E. K."/>
            <person name="Rhodes N."/>
            <person name="Thang M."/>
            <person name="Chan C."/>
        </authorList>
    </citation>
    <scope>NUCLEOTIDE SEQUENCE</scope>
</reference>
<dbReference type="OrthoDB" id="6359816at2759"/>
<feature type="domain" description="BTB" evidence="2">
    <location>
        <begin position="47"/>
        <end position="112"/>
    </location>
</feature>
<gene>
    <name evidence="3" type="primary">klhl40</name>
    <name evidence="3" type="ORF">SNEC2469_LOCUS28750</name>
</gene>
<dbReference type="Proteomes" id="UP000601435">
    <property type="component" value="Unassembled WGS sequence"/>
</dbReference>
<evidence type="ECO:0000313" key="4">
    <source>
        <dbReference type="Proteomes" id="UP000601435"/>
    </source>
</evidence>
<dbReference type="SUPFAM" id="SSF54695">
    <property type="entry name" value="POZ domain"/>
    <property type="match status" value="1"/>
</dbReference>
<dbReference type="InterPro" id="IPR011705">
    <property type="entry name" value="BACK"/>
</dbReference>
<dbReference type="EMBL" id="CAJNJA010063164">
    <property type="protein sequence ID" value="CAE7878673.1"/>
    <property type="molecule type" value="Genomic_DNA"/>
</dbReference>
<dbReference type="SMART" id="SM00875">
    <property type="entry name" value="BACK"/>
    <property type="match status" value="1"/>
</dbReference>
<feature type="compositionally biased region" description="Acidic residues" evidence="1">
    <location>
        <begin position="1"/>
        <end position="23"/>
    </location>
</feature>
<evidence type="ECO:0000313" key="3">
    <source>
        <dbReference type="EMBL" id="CAE7878673.1"/>
    </source>
</evidence>
<feature type="region of interest" description="Disordered" evidence="1">
    <location>
        <begin position="1"/>
        <end position="27"/>
    </location>
</feature>
<dbReference type="PANTHER" id="PTHR45632">
    <property type="entry name" value="LD33804P"/>
    <property type="match status" value="1"/>
</dbReference>
<dbReference type="PROSITE" id="PS50097">
    <property type="entry name" value="BTB"/>
    <property type="match status" value="1"/>
</dbReference>
<dbReference type="AlphaFoldDB" id="A0A813AS69"/>
<name>A0A813AS69_9DINO</name>
<evidence type="ECO:0000256" key="1">
    <source>
        <dbReference type="SAM" id="MobiDB-lite"/>
    </source>
</evidence>
<accession>A0A813AS69</accession>
<dbReference type="Gene3D" id="1.25.40.420">
    <property type="match status" value="1"/>
</dbReference>
<dbReference type="Pfam" id="PF07707">
    <property type="entry name" value="BACK"/>
    <property type="match status" value="1"/>
</dbReference>
<comment type="caution">
    <text evidence="3">The sequence shown here is derived from an EMBL/GenBank/DDBJ whole genome shotgun (WGS) entry which is preliminary data.</text>
</comment>
<dbReference type="InterPro" id="IPR011333">
    <property type="entry name" value="SKP1/BTB/POZ_sf"/>
</dbReference>
<keyword evidence="4" id="KW-1185">Reference proteome</keyword>
<proteinExistence type="predicted"/>
<dbReference type="Gene3D" id="3.30.710.10">
    <property type="entry name" value="Potassium Channel Kv1.1, Chain A"/>
    <property type="match status" value="1"/>
</dbReference>
<dbReference type="InterPro" id="IPR000210">
    <property type="entry name" value="BTB/POZ_dom"/>
</dbReference>
<evidence type="ECO:0000259" key="2">
    <source>
        <dbReference type="PROSITE" id="PS50097"/>
    </source>
</evidence>
<organism evidence="3 4">
    <name type="scientific">Symbiodinium necroappetens</name>
    <dbReference type="NCBI Taxonomy" id="1628268"/>
    <lineage>
        <taxon>Eukaryota</taxon>
        <taxon>Sar</taxon>
        <taxon>Alveolata</taxon>
        <taxon>Dinophyceae</taxon>
        <taxon>Suessiales</taxon>
        <taxon>Symbiodiniaceae</taxon>
        <taxon>Symbiodinium</taxon>
    </lineage>
</organism>